<evidence type="ECO:0000256" key="5">
    <source>
        <dbReference type="ARBA" id="ARBA00022777"/>
    </source>
</evidence>
<dbReference type="InterPro" id="IPR013655">
    <property type="entry name" value="PAS_fold_3"/>
</dbReference>
<dbReference type="Pfam" id="PF08447">
    <property type="entry name" value="PAS_3"/>
    <property type="match status" value="1"/>
</dbReference>
<evidence type="ECO:0000256" key="2">
    <source>
        <dbReference type="ARBA" id="ARBA00012438"/>
    </source>
</evidence>
<protein>
    <recommendedName>
        <fullName evidence="2">histidine kinase</fullName>
        <ecNumber evidence="2">2.7.13.3</ecNumber>
    </recommendedName>
</protein>
<evidence type="ECO:0000259" key="6">
    <source>
        <dbReference type="Pfam" id="PF08447"/>
    </source>
</evidence>
<dbReference type="Proteomes" id="UP000035955">
    <property type="component" value="Unassembled WGS sequence"/>
</dbReference>
<keyword evidence="5" id="KW-0418">Kinase</keyword>
<keyword evidence="4" id="KW-0808">Transferase</keyword>
<dbReference type="PANTHER" id="PTHR43304:SF1">
    <property type="entry name" value="PAC DOMAIN-CONTAINING PROTEIN"/>
    <property type="match status" value="1"/>
</dbReference>
<dbReference type="PATRIC" id="fig|298794.3.peg.1193"/>
<accession>A0A0J6V5N2</accession>
<dbReference type="EMBL" id="LABY01000138">
    <property type="protein sequence ID" value="KMO34211.1"/>
    <property type="molecule type" value="Genomic_DNA"/>
</dbReference>
<dbReference type="InterPro" id="IPR035965">
    <property type="entry name" value="PAS-like_dom_sf"/>
</dbReference>
<dbReference type="PANTHER" id="PTHR43304">
    <property type="entry name" value="PHYTOCHROME-LIKE PROTEIN CPH1"/>
    <property type="match status" value="1"/>
</dbReference>
<comment type="catalytic activity">
    <reaction evidence="1">
        <text>ATP + protein L-histidine = ADP + protein N-phospho-L-histidine.</text>
        <dbReference type="EC" id="2.7.13.3"/>
    </reaction>
</comment>
<evidence type="ECO:0000313" key="7">
    <source>
        <dbReference type="EMBL" id="KMO34211.1"/>
    </source>
</evidence>
<dbReference type="GO" id="GO:0004673">
    <property type="term" value="F:protein histidine kinase activity"/>
    <property type="evidence" value="ECO:0007669"/>
    <property type="project" value="UniProtKB-EC"/>
</dbReference>
<keyword evidence="8" id="KW-1185">Reference proteome</keyword>
<reference evidence="7 8" key="1">
    <citation type="submission" date="2015-03" db="EMBL/GenBank/DDBJ databases">
        <title>Genome sequencing of Methylobacterium variabile DSM 16961.</title>
        <authorList>
            <person name="Chaudhry V."/>
            <person name="Patil P.B."/>
        </authorList>
    </citation>
    <scope>NUCLEOTIDE SEQUENCE [LARGE SCALE GENOMIC DNA]</scope>
    <source>
        <strain evidence="7 8">DSM 16961</strain>
    </source>
</reference>
<evidence type="ECO:0000256" key="1">
    <source>
        <dbReference type="ARBA" id="ARBA00000085"/>
    </source>
</evidence>
<proteinExistence type="predicted"/>
<evidence type="ECO:0000313" key="8">
    <source>
        <dbReference type="Proteomes" id="UP000035955"/>
    </source>
</evidence>
<dbReference type="CDD" id="cd00130">
    <property type="entry name" value="PAS"/>
    <property type="match status" value="1"/>
</dbReference>
<feature type="domain" description="PAS fold-3" evidence="6">
    <location>
        <begin position="43"/>
        <end position="109"/>
    </location>
</feature>
<dbReference type="Gene3D" id="2.10.70.100">
    <property type="match status" value="1"/>
</dbReference>
<dbReference type="EC" id="2.7.13.3" evidence="2"/>
<dbReference type="Gene3D" id="3.30.450.20">
    <property type="entry name" value="PAS domain"/>
    <property type="match status" value="1"/>
</dbReference>
<name>A0A0J6V5N2_9HYPH</name>
<comment type="caution">
    <text evidence="7">The sequence shown here is derived from an EMBL/GenBank/DDBJ whole genome shotgun (WGS) entry which is preliminary data.</text>
</comment>
<organism evidence="7 8">
    <name type="scientific">Methylobacterium variabile</name>
    <dbReference type="NCBI Taxonomy" id="298794"/>
    <lineage>
        <taxon>Bacteria</taxon>
        <taxon>Pseudomonadati</taxon>
        <taxon>Pseudomonadota</taxon>
        <taxon>Alphaproteobacteria</taxon>
        <taxon>Hyphomicrobiales</taxon>
        <taxon>Methylobacteriaceae</taxon>
        <taxon>Methylobacterium</taxon>
    </lineage>
</organism>
<dbReference type="InterPro" id="IPR000014">
    <property type="entry name" value="PAS"/>
</dbReference>
<evidence type="ECO:0000256" key="4">
    <source>
        <dbReference type="ARBA" id="ARBA00022679"/>
    </source>
</evidence>
<keyword evidence="3" id="KW-0597">Phosphoprotein</keyword>
<dbReference type="AlphaFoldDB" id="A0A0J6V5N2"/>
<gene>
    <name evidence="7" type="ORF">VQ02_19430</name>
</gene>
<dbReference type="SUPFAM" id="SSF55785">
    <property type="entry name" value="PYP-like sensor domain (PAS domain)"/>
    <property type="match status" value="1"/>
</dbReference>
<dbReference type="InterPro" id="IPR052162">
    <property type="entry name" value="Sensor_kinase/Photoreceptor"/>
</dbReference>
<evidence type="ECO:0000256" key="3">
    <source>
        <dbReference type="ARBA" id="ARBA00022553"/>
    </source>
</evidence>
<sequence>MPVSLGNEAGAWEWDVANDRLRADEYVHQILWASTRQRSEGGTLAEFAACIHPDDRDAVIKRMKTNASEGAAFIAEFRVCSAEGDMRWVLARGRYELDEAGRPLRGRGILIDITGASLSENQYGQRIEEPQACHPLERAADHCLSAREAILEADQPFLLKLADILLLELGRCLGRLVKTERDRRMN</sequence>